<evidence type="ECO:0000256" key="3">
    <source>
        <dbReference type="ARBA" id="ARBA00022676"/>
    </source>
</evidence>
<protein>
    <submittedName>
        <fullName evidence="7">TIGR04283 family arsenosugar biosynthesis glycosyltransferase</fullName>
    </submittedName>
</protein>
<keyword evidence="2" id="KW-1003">Cell membrane</keyword>
<dbReference type="PANTHER" id="PTHR43646:SF2">
    <property type="entry name" value="GLYCOSYLTRANSFERASE 2-LIKE DOMAIN-CONTAINING PROTEIN"/>
    <property type="match status" value="1"/>
</dbReference>
<keyword evidence="5" id="KW-0472">Membrane</keyword>
<dbReference type="NCBIfam" id="TIGR04283">
    <property type="entry name" value="glyco_like_mftF"/>
    <property type="match status" value="1"/>
</dbReference>
<keyword evidence="8" id="KW-1185">Reference proteome</keyword>
<dbReference type="CDD" id="cd02522">
    <property type="entry name" value="GT_2_like_a"/>
    <property type="match status" value="1"/>
</dbReference>
<organism evidence="7 8">
    <name type="scientific">Thauera sedimentorum</name>
    <dbReference type="NCBI Taxonomy" id="2767595"/>
    <lineage>
        <taxon>Bacteria</taxon>
        <taxon>Pseudomonadati</taxon>
        <taxon>Pseudomonadota</taxon>
        <taxon>Betaproteobacteria</taxon>
        <taxon>Rhodocyclales</taxon>
        <taxon>Zoogloeaceae</taxon>
        <taxon>Thauera</taxon>
    </lineage>
</organism>
<evidence type="ECO:0000256" key="1">
    <source>
        <dbReference type="ARBA" id="ARBA00004236"/>
    </source>
</evidence>
<proteinExistence type="predicted"/>
<evidence type="ECO:0000313" key="8">
    <source>
        <dbReference type="Proteomes" id="UP000603602"/>
    </source>
</evidence>
<feature type="domain" description="Glycosyltransferase 2-like" evidence="6">
    <location>
        <begin position="6"/>
        <end position="103"/>
    </location>
</feature>
<dbReference type="RefSeq" id="WP_187716970.1">
    <property type="nucleotide sequence ID" value="NZ_JACTAH010000001.1"/>
</dbReference>
<sequence length="231" mass="25307">MAAALSIILPVLDEAAGIEACLARLQALRARGVEVIVADGGSTDDTLRLARPLADRVVAAPRGRASQMNAGAREASGRVLLFLHADTALPEAADRLIAGAVGAGREWGRFDVDIVGRHRMLPVIAALMNWRSRHTGIATGDQAIFVTRKAFDAVGGYPDIALMEDIALSRALLRRSEPAFIAARVHTSGRRWEQHGVWRTIWLMWRLRAAYRLGADPAELARRYGYRPREE</sequence>
<keyword evidence="3" id="KW-0328">Glycosyltransferase</keyword>
<keyword evidence="4" id="KW-0808">Transferase</keyword>
<dbReference type="PANTHER" id="PTHR43646">
    <property type="entry name" value="GLYCOSYLTRANSFERASE"/>
    <property type="match status" value="1"/>
</dbReference>
<dbReference type="EMBL" id="JACYTO010000001">
    <property type="protein sequence ID" value="MBD8502175.1"/>
    <property type="molecule type" value="Genomic_DNA"/>
</dbReference>
<dbReference type="InterPro" id="IPR029044">
    <property type="entry name" value="Nucleotide-diphossugar_trans"/>
</dbReference>
<dbReference type="Pfam" id="PF00535">
    <property type="entry name" value="Glycos_transf_2"/>
    <property type="match status" value="1"/>
</dbReference>
<accession>A0ABR9B9G2</accession>
<evidence type="ECO:0000259" key="6">
    <source>
        <dbReference type="Pfam" id="PF00535"/>
    </source>
</evidence>
<dbReference type="Gene3D" id="3.90.550.10">
    <property type="entry name" value="Spore Coat Polysaccharide Biosynthesis Protein SpsA, Chain A"/>
    <property type="match status" value="1"/>
</dbReference>
<reference evidence="8" key="1">
    <citation type="submission" date="2023-07" db="EMBL/GenBank/DDBJ databases">
        <title>Thauera sp. CAU 1555 isolated from sand of Yaerae Beach.</title>
        <authorList>
            <person name="Kim W."/>
        </authorList>
    </citation>
    <scope>NUCLEOTIDE SEQUENCE [LARGE SCALE GENOMIC DNA]</scope>
    <source>
        <strain evidence="8">CAU 1555</strain>
    </source>
</reference>
<gene>
    <name evidence="7" type="ORF">IFO67_04710</name>
</gene>
<comment type="subcellular location">
    <subcellularLocation>
        <location evidence="1">Cell membrane</location>
    </subcellularLocation>
</comment>
<evidence type="ECO:0000256" key="5">
    <source>
        <dbReference type="ARBA" id="ARBA00023136"/>
    </source>
</evidence>
<comment type="caution">
    <text evidence="7">The sequence shown here is derived from an EMBL/GenBank/DDBJ whole genome shotgun (WGS) entry which is preliminary data.</text>
</comment>
<evidence type="ECO:0000313" key="7">
    <source>
        <dbReference type="EMBL" id="MBD8502175.1"/>
    </source>
</evidence>
<dbReference type="Proteomes" id="UP000603602">
    <property type="component" value="Unassembled WGS sequence"/>
</dbReference>
<evidence type="ECO:0000256" key="2">
    <source>
        <dbReference type="ARBA" id="ARBA00022475"/>
    </source>
</evidence>
<dbReference type="InterPro" id="IPR001173">
    <property type="entry name" value="Glyco_trans_2-like"/>
</dbReference>
<name>A0ABR9B9G2_9RHOO</name>
<dbReference type="SUPFAM" id="SSF53448">
    <property type="entry name" value="Nucleotide-diphospho-sugar transferases"/>
    <property type="match status" value="1"/>
</dbReference>
<dbReference type="InterPro" id="IPR026461">
    <property type="entry name" value="Trfase_2_rSAM/seldom_assoc"/>
</dbReference>
<evidence type="ECO:0000256" key="4">
    <source>
        <dbReference type="ARBA" id="ARBA00022679"/>
    </source>
</evidence>